<dbReference type="InParanoid" id="M1YIC5"/>
<protein>
    <recommendedName>
        <fullName evidence="4">Glycosyltransferase RgtA/B/C/D-like domain-containing protein</fullName>
    </recommendedName>
</protein>
<dbReference type="HOGENOM" id="CLU_029348_0_0_0"/>
<dbReference type="EMBL" id="CAQJ01000029">
    <property type="protein sequence ID" value="CCQ90221.1"/>
    <property type="molecule type" value="Genomic_DNA"/>
</dbReference>
<feature type="transmembrane region" description="Helical" evidence="1">
    <location>
        <begin position="185"/>
        <end position="218"/>
    </location>
</feature>
<accession>M1YIC5</accession>
<feature type="transmembrane region" description="Helical" evidence="1">
    <location>
        <begin position="384"/>
        <end position="403"/>
    </location>
</feature>
<sequence>MKSTSPHPPPSTKGPSERFQTVMAWVGPVVVFIGGGLMLWLSWQRWADVLIDFGNQLYIPWRIAEGEVLYRDLFYVFGVLSPYLHALIFKLAGPGALYISLFNIGLTIALTVVLYRMVSSICSAWTATLGALLFLVIHALGHHRYLANFNFIQPYSYDLTHGILLAFITLAVFLEYIKFPTTKRLLAIGFLSGLTLLTKIEVMFALGLAGAAGLGIVFRFHRMDGRRIAMNLLALSTAFFLPALLALCYFATLMPLADAFSNLLLPIEYSLNPEVKNLPYYKLLMGTNALGRNLIFMFLYLMVFILMVSGIVFINQKLDESGRNDWRFGLPTAVLIPLLSWYFFWAIPWKWILNPLPFIMIGIFIAIIWHVKSRSLSDREHQKYIFLLVLTLFSLFLLSKIFFNTVIYHYGFALTFPASLMVIILVTDLLPDWIRRDNVSTFFYTMTTASLFAVYLFVMVYDSYLYYSKKVIPVGEGVDRFYEYAPNSRPHFGRPYMEPIVTRYLLEYMEENLEPEAKVAVFPDSVMINYLTRHKDPIKGFLVNPLTWILIGGDPPLLEQLKANPPDYIVLVERQYPEWGMEHFGKDFAQTVYQWIMENYSREKKIGAIPFTKSGFGALVYKMKEHSNSSSS</sequence>
<evidence type="ECO:0000313" key="2">
    <source>
        <dbReference type="EMBL" id="CCQ90221.1"/>
    </source>
</evidence>
<evidence type="ECO:0000313" key="3">
    <source>
        <dbReference type="Proteomes" id="UP000011704"/>
    </source>
</evidence>
<feature type="transmembrane region" description="Helical" evidence="1">
    <location>
        <begin position="230"/>
        <end position="252"/>
    </location>
</feature>
<feature type="transmembrane region" description="Helical" evidence="1">
    <location>
        <begin position="21"/>
        <end position="43"/>
    </location>
</feature>
<comment type="caution">
    <text evidence="2">The sequence shown here is derived from an EMBL/GenBank/DDBJ whole genome shotgun (WGS) entry which is preliminary data.</text>
</comment>
<organism evidence="2 3">
    <name type="scientific">Nitrospina gracilis (strain 3/211)</name>
    <dbReference type="NCBI Taxonomy" id="1266370"/>
    <lineage>
        <taxon>Bacteria</taxon>
        <taxon>Pseudomonadati</taxon>
        <taxon>Nitrospinota/Tectimicrobiota group</taxon>
        <taxon>Nitrospinota</taxon>
        <taxon>Nitrospinia</taxon>
        <taxon>Nitrospinales</taxon>
        <taxon>Nitrospinaceae</taxon>
        <taxon>Nitrospina</taxon>
    </lineage>
</organism>
<feature type="transmembrane region" description="Helical" evidence="1">
    <location>
        <begin position="294"/>
        <end position="314"/>
    </location>
</feature>
<keyword evidence="1" id="KW-1133">Transmembrane helix</keyword>
<dbReference type="RefSeq" id="WP_005007537.1">
    <property type="nucleotide sequence ID" value="NZ_HG422173.1"/>
</dbReference>
<keyword evidence="1" id="KW-0812">Transmembrane</keyword>
<name>M1YIC5_NITG3</name>
<dbReference type="Proteomes" id="UP000011704">
    <property type="component" value="Unassembled WGS sequence"/>
</dbReference>
<feature type="transmembrane region" description="Helical" evidence="1">
    <location>
        <begin position="96"/>
        <end position="118"/>
    </location>
</feature>
<evidence type="ECO:0000256" key="1">
    <source>
        <dbReference type="SAM" id="Phobius"/>
    </source>
</evidence>
<gene>
    <name evidence="2" type="ORF">NITGR_260026</name>
</gene>
<keyword evidence="3" id="KW-1185">Reference proteome</keyword>
<dbReference type="OrthoDB" id="5441889at2"/>
<feature type="transmembrane region" description="Helical" evidence="1">
    <location>
        <begin position="326"/>
        <end position="345"/>
    </location>
</feature>
<evidence type="ECO:0008006" key="4">
    <source>
        <dbReference type="Google" id="ProtNLM"/>
    </source>
</evidence>
<feature type="transmembrane region" description="Helical" evidence="1">
    <location>
        <begin position="442"/>
        <end position="461"/>
    </location>
</feature>
<keyword evidence="1" id="KW-0472">Membrane</keyword>
<feature type="transmembrane region" description="Helical" evidence="1">
    <location>
        <begin position="351"/>
        <end position="372"/>
    </location>
</feature>
<proteinExistence type="predicted"/>
<feature type="transmembrane region" description="Helical" evidence="1">
    <location>
        <begin position="124"/>
        <end position="141"/>
    </location>
</feature>
<feature type="transmembrane region" description="Helical" evidence="1">
    <location>
        <begin position="162"/>
        <end position="179"/>
    </location>
</feature>
<feature type="transmembrane region" description="Helical" evidence="1">
    <location>
        <begin position="409"/>
        <end position="430"/>
    </location>
</feature>
<reference evidence="2 3" key="1">
    <citation type="journal article" date="2013" name="Front. Microbiol.">
        <title>The genome of Nitrospina gracilis illuminates the metabolism and evolution of the major marine nitrite oxidizer.</title>
        <authorList>
            <person name="Luecker S."/>
            <person name="Nowka B."/>
            <person name="Rattei T."/>
            <person name="Spieck E."/>
            <person name="and Daims H."/>
        </authorList>
    </citation>
    <scope>NUCLEOTIDE SEQUENCE [LARGE SCALE GENOMIC DNA]</scope>
    <source>
        <strain evidence="2 3">3/211</strain>
    </source>
</reference>
<dbReference type="STRING" id="1266370.NITGR_260026"/>
<dbReference type="AlphaFoldDB" id="M1YIC5"/>